<dbReference type="OrthoDB" id="5407799at2759"/>
<feature type="compositionally biased region" description="Acidic residues" evidence="1">
    <location>
        <begin position="214"/>
        <end position="224"/>
    </location>
</feature>
<dbReference type="InterPro" id="IPR044553">
    <property type="entry name" value="Bbox1_ANCHR"/>
</dbReference>
<proteinExistence type="predicted"/>
<dbReference type="EMBL" id="QWIJ01000035">
    <property type="protein sequence ID" value="RMX89280.1"/>
    <property type="molecule type" value="Genomic_DNA"/>
</dbReference>
<dbReference type="PANTHER" id="PTHR46603">
    <property type="entry name" value="ABSCISSION/NOCUT CHECKPOINT REGULATOR"/>
    <property type="match status" value="1"/>
</dbReference>
<comment type="caution">
    <text evidence="2">The sequence shown here is derived from an EMBL/GenBank/DDBJ whole genome shotgun (WGS) entry which is preliminary data.</text>
</comment>
<evidence type="ECO:0000313" key="5">
    <source>
        <dbReference type="Proteomes" id="UP000271337"/>
    </source>
</evidence>
<sequence length="367" mass="40187">MRSLVWNSAMPGSDDELLARLNALKPSSVTLASEPKASIDVGVNKSETIEDRLSDRLKALRAGSQTSSPTPRAPRPETDDDDALTAQVRDEVATEADPIRDWQSSENHEQSLDDLIAEIGSDDQWKADPDDPKHIASLLREAKEALPPQDEPGSPQGQQQGEDDWHNTTADESPDEGNPESGKTEAQRDEEEADDYVQRVLAELDVEKKYGGPETDDESDENPDEDRQSTSKHDLPSTPSNLRTPDTAASRPPSYEDSELEARFSKLGLDLPSTPSGPPSARLKPKITANLSNPKTKKSNLPKYTDEDMESWCCICNEDGEVKCHGCEGDIYCQTCWREGHGSGPGQERGHRAEQFSRKGDGVIAAA</sequence>
<organism evidence="2 7">
    <name type="scientific">Hortaea werneckii</name>
    <name type="common">Black yeast</name>
    <name type="synonym">Cladosporium werneckii</name>
    <dbReference type="NCBI Taxonomy" id="91943"/>
    <lineage>
        <taxon>Eukaryota</taxon>
        <taxon>Fungi</taxon>
        <taxon>Dikarya</taxon>
        <taxon>Ascomycota</taxon>
        <taxon>Pezizomycotina</taxon>
        <taxon>Dothideomycetes</taxon>
        <taxon>Dothideomycetidae</taxon>
        <taxon>Mycosphaerellales</taxon>
        <taxon>Teratosphaeriaceae</taxon>
        <taxon>Hortaea</taxon>
    </lineage>
</organism>
<name>A0A3M6XFK8_HORWE</name>
<evidence type="ECO:0000313" key="7">
    <source>
        <dbReference type="Proteomes" id="UP000281245"/>
    </source>
</evidence>
<feature type="compositionally biased region" description="Basic and acidic residues" evidence="1">
    <location>
        <begin position="348"/>
        <end position="361"/>
    </location>
</feature>
<feature type="compositionally biased region" description="Basic and acidic residues" evidence="1">
    <location>
        <begin position="225"/>
        <end position="235"/>
    </location>
</feature>
<feature type="region of interest" description="Disordered" evidence="1">
    <location>
        <begin position="59"/>
        <end position="303"/>
    </location>
</feature>
<dbReference type="EMBL" id="QWIM01000261">
    <property type="protein sequence ID" value="RMY37031.1"/>
    <property type="molecule type" value="Genomic_DNA"/>
</dbReference>
<gene>
    <name evidence="4" type="ORF">D0866_03536</name>
    <name evidence="3" type="ORF">D0867_02720</name>
    <name evidence="2" type="ORF">D0869_00991</name>
</gene>
<reference evidence="5 6" key="1">
    <citation type="journal article" date="2018" name="BMC Genomics">
        <title>Genomic evidence for intraspecific hybridization in a clonal and extremely halotolerant yeast.</title>
        <authorList>
            <person name="Gostincar C."/>
            <person name="Stajich J.E."/>
            <person name="Zupancic J."/>
            <person name="Zalar P."/>
            <person name="Gunde-Cimerman N."/>
        </authorList>
    </citation>
    <scope>NUCLEOTIDE SEQUENCE [LARGE SCALE GENOMIC DNA]</scope>
    <source>
        <strain evidence="4 6">EXF-6651</strain>
        <strain evidence="2 7">EXF-6656</strain>
        <strain evidence="3 5">EXF-6669</strain>
    </source>
</reference>
<dbReference type="SUPFAM" id="SSF57845">
    <property type="entry name" value="B-box zinc-binding domain"/>
    <property type="match status" value="1"/>
</dbReference>
<accession>A0A3M6XFK8</accession>
<dbReference type="AlphaFoldDB" id="A0A3M6XFK8"/>
<dbReference type="Pfam" id="PF22586">
    <property type="entry name" value="ANCHR-like_BBOX"/>
    <property type="match status" value="1"/>
</dbReference>
<evidence type="ECO:0000313" key="6">
    <source>
        <dbReference type="Proteomes" id="UP000276864"/>
    </source>
</evidence>
<feature type="region of interest" description="Disordered" evidence="1">
    <location>
        <begin position="342"/>
        <end position="367"/>
    </location>
</feature>
<evidence type="ECO:0008006" key="8">
    <source>
        <dbReference type="Google" id="ProtNLM"/>
    </source>
</evidence>
<dbReference type="PANTHER" id="PTHR46603:SF1">
    <property type="entry name" value="ABSCISSION_NOCUT CHECKPOINT REGULATOR"/>
    <property type="match status" value="1"/>
</dbReference>
<feature type="compositionally biased region" description="Basic and acidic residues" evidence="1">
    <location>
        <begin position="88"/>
        <end position="100"/>
    </location>
</feature>
<dbReference type="Proteomes" id="UP000276864">
    <property type="component" value="Unassembled WGS sequence"/>
</dbReference>
<evidence type="ECO:0000256" key="1">
    <source>
        <dbReference type="SAM" id="MobiDB-lite"/>
    </source>
</evidence>
<dbReference type="VEuPathDB" id="FungiDB:BTJ68_00689"/>
<dbReference type="Proteomes" id="UP000271337">
    <property type="component" value="Unassembled WGS sequence"/>
</dbReference>
<evidence type="ECO:0000313" key="2">
    <source>
        <dbReference type="EMBL" id="RMX89280.1"/>
    </source>
</evidence>
<dbReference type="Proteomes" id="UP000281245">
    <property type="component" value="Unassembled WGS sequence"/>
</dbReference>
<feature type="compositionally biased region" description="Low complexity" evidence="1">
    <location>
        <begin position="147"/>
        <end position="160"/>
    </location>
</feature>
<dbReference type="EMBL" id="QWIL01000187">
    <property type="protein sequence ID" value="RMY22428.1"/>
    <property type="molecule type" value="Genomic_DNA"/>
</dbReference>
<evidence type="ECO:0000313" key="3">
    <source>
        <dbReference type="EMBL" id="RMY22428.1"/>
    </source>
</evidence>
<evidence type="ECO:0000313" key="4">
    <source>
        <dbReference type="EMBL" id="RMY37031.1"/>
    </source>
</evidence>
<feature type="compositionally biased region" description="Basic and acidic residues" evidence="1">
    <location>
        <begin position="123"/>
        <end position="144"/>
    </location>
</feature>
<dbReference type="CDD" id="cd19817">
    <property type="entry name" value="Bbox1_ANCHR-like"/>
    <property type="match status" value="1"/>
</dbReference>
<protein>
    <recommendedName>
        <fullName evidence="8">Abscission/NoCut checkpoint regulator</fullName>
    </recommendedName>
</protein>